<dbReference type="RefSeq" id="WP_072477136.1">
    <property type="nucleotide sequence ID" value="NZ_FPJG01000006.1"/>
</dbReference>
<dbReference type="EMBL" id="FPJG01000006">
    <property type="protein sequence ID" value="SFW71698.1"/>
    <property type="molecule type" value="Genomic_DNA"/>
</dbReference>
<sequence>MSLVALATQVADKVAETARSVEVMRRAGLVPFPRLDEGVRSLVALRKFGPFAGANHISARRDPTAVGIVDELGPLTYKQLDDQSNALARAWSERGIEPGQVVAALCRDHRGLVLTMAASGKLGVRLLLMNTGFAKPQLADVAQREGVTALVYDQEFTGLLDAVPDHVDRYLAWVDPDTDLTGRDVPVLSEIIASTDDRPWPAPAKPGGFVLLTSGTTGTPKGAPRPHTSALASAQFLDRIPLRANEATYMGAPLFHGTGLSQFILSFALGSKVVMRRKFHPEEALRGVAEHKCTALVLVPTMLQRIVDLPKDVREKYDTSSLRIIFVAGSALSPDLGNRANEAFGPVVHNLYGSTEVAVATVATPEDWAKAPGTVGRPPVGCKVALYDQDGRRITEPNVTGRVFVGSGLSFGGYTDGRHKEIIDGLLSSGDVGHFDEDGLLFIDGRDDEMIVSGGENVFPIEVENLLVEREDVLEAAVIGVDDPEFGQRLKAFVVRAEGADLDADGVREYVKANLARYKVPRDVEFLDELPRNATGKVLRNKLS</sequence>
<gene>
    <name evidence="5" type="ORF">SAMN04489730_3318</name>
</gene>
<dbReference type="GO" id="GO:0006631">
    <property type="term" value="P:fatty acid metabolic process"/>
    <property type="evidence" value="ECO:0007669"/>
    <property type="project" value="TreeGrafter"/>
</dbReference>
<dbReference type="Proteomes" id="UP000182740">
    <property type="component" value="Unassembled WGS sequence"/>
</dbReference>
<dbReference type="PANTHER" id="PTHR43201">
    <property type="entry name" value="ACYL-COA SYNTHETASE"/>
    <property type="match status" value="1"/>
</dbReference>
<keyword evidence="2" id="KW-0436">Ligase</keyword>
<comment type="similarity">
    <text evidence="1">Belongs to the ATP-dependent AMP-binding enzyme family.</text>
</comment>
<feature type="domain" description="AMP-binding enzyme C-terminal" evidence="4">
    <location>
        <begin position="462"/>
        <end position="537"/>
    </location>
</feature>
<dbReference type="InterPro" id="IPR042099">
    <property type="entry name" value="ANL_N_sf"/>
</dbReference>
<dbReference type="InterPro" id="IPR000873">
    <property type="entry name" value="AMP-dep_synth/lig_dom"/>
</dbReference>
<dbReference type="Gene3D" id="3.40.50.12780">
    <property type="entry name" value="N-terminal domain of ligase-like"/>
    <property type="match status" value="1"/>
</dbReference>
<proteinExistence type="inferred from homology"/>
<dbReference type="CDD" id="cd04433">
    <property type="entry name" value="AFD_class_I"/>
    <property type="match status" value="1"/>
</dbReference>
<dbReference type="GO" id="GO:0031956">
    <property type="term" value="F:medium-chain fatty acid-CoA ligase activity"/>
    <property type="evidence" value="ECO:0007669"/>
    <property type="project" value="TreeGrafter"/>
</dbReference>
<dbReference type="AlphaFoldDB" id="A0A1K1RHG3"/>
<dbReference type="InterPro" id="IPR045851">
    <property type="entry name" value="AMP-bd_C_sf"/>
</dbReference>
<reference evidence="6" key="1">
    <citation type="submission" date="2016-11" db="EMBL/GenBank/DDBJ databases">
        <authorList>
            <person name="Varghese N."/>
            <person name="Submissions S."/>
        </authorList>
    </citation>
    <scope>NUCLEOTIDE SEQUENCE [LARGE SCALE GENOMIC DNA]</scope>
    <source>
        <strain evidence="6">DSM 44671</strain>
    </source>
</reference>
<dbReference type="Pfam" id="PF00501">
    <property type="entry name" value="AMP-binding"/>
    <property type="match status" value="1"/>
</dbReference>
<dbReference type="STRING" id="546364.SAMN04489730_3318"/>
<name>A0A1K1RHG3_9PSEU</name>
<dbReference type="FunFam" id="3.30.300.30:FF:000008">
    <property type="entry name" value="2,3-dihydroxybenzoate-AMP ligase"/>
    <property type="match status" value="1"/>
</dbReference>
<dbReference type="InterPro" id="IPR020845">
    <property type="entry name" value="AMP-binding_CS"/>
</dbReference>
<evidence type="ECO:0000313" key="5">
    <source>
        <dbReference type="EMBL" id="SFW71698.1"/>
    </source>
</evidence>
<evidence type="ECO:0000259" key="3">
    <source>
        <dbReference type="Pfam" id="PF00501"/>
    </source>
</evidence>
<dbReference type="InterPro" id="IPR025110">
    <property type="entry name" value="AMP-bd_C"/>
</dbReference>
<evidence type="ECO:0000256" key="2">
    <source>
        <dbReference type="ARBA" id="ARBA00022598"/>
    </source>
</evidence>
<dbReference type="Pfam" id="PF13193">
    <property type="entry name" value="AMP-binding_C"/>
    <property type="match status" value="1"/>
</dbReference>
<dbReference type="PANTHER" id="PTHR43201:SF5">
    <property type="entry name" value="MEDIUM-CHAIN ACYL-COA LIGASE ACSF2, MITOCHONDRIAL"/>
    <property type="match status" value="1"/>
</dbReference>
<evidence type="ECO:0000313" key="6">
    <source>
        <dbReference type="Proteomes" id="UP000182740"/>
    </source>
</evidence>
<dbReference type="PROSITE" id="PS00455">
    <property type="entry name" value="AMP_BINDING"/>
    <property type="match status" value="1"/>
</dbReference>
<protein>
    <submittedName>
        <fullName evidence="5">Fatty-acyl-CoA synthase</fullName>
    </submittedName>
</protein>
<accession>A0A1K1RHG3</accession>
<evidence type="ECO:0000259" key="4">
    <source>
        <dbReference type="Pfam" id="PF13193"/>
    </source>
</evidence>
<evidence type="ECO:0000256" key="1">
    <source>
        <dbReference type="ARBA" id="ARBA00006432"/>
    </source>
</evidence>
<dbReference type="SUPFAM" id="SSF56801">
    <property type="entry name" value="Acetyl-CoA synthetase-like"/>
    <property type="match status" value="1"/>
</dbReference>
<feature type="domain" description="AMP-dependent synthetase/ligase" evidence="3">
    <location>
        <begin position="58"/>
        <end position="414"/>
    </location>
</feature>
<keyword evidence="6" id="KW-1185">Reference proteome</keyword>
<dbReference type="Gene3D" id="3.30.300.30">
    <property type="match status" value="1"/>
</dbReference>
<organism evidence="5 6">
    <name type="scientific">Amycolatopsis australiensis</name>
    <dbReference type="NCBI Taxonomy" id="546364"/>
    <lineage>
        <taxon>Bacteria</taxon>
        <taxon>Bacillati</taxon>
        <taxon>Actinomycetota</taxon>
        <taxon>Actinomycetes</taxon>
        <taxon>Pseudonocardiales</taxon>
        <taxon>Pseudonocardiaceae</taxon>
        <taxon>Amycolatopsis</taxon>
    </lineage>
</organism>
<dbReference type="OrthoDB" id="56621at2"/>